<evidence type="ECO:0000313" key="4">
    <source>
        <dbReference type="Proteomes" id="UP000335636"/>
    </source>
</evidence>
<dbReference type="EMBL" id="CABDUW010000232">
    <property type="protein sequence ID" value="VTJ63550.1"/>
    <property type="molecule type" value="Genomic_DNA"/>
</dbReference>
<evidence type="ECO:0000259" key="1">
    <source>
        <dbReference type="Pfam" id="PF23039"/>
    </source>
</evidence>
<evidence type="ECO:0000313" key="3">
    <source>
        <dbReference type="EMBL" id="VTJ63550.1"/>
    </source>
</evidence>
<keyword evidence="4" id="KW-1185">Reference proteome</keyword>
<evidence type="ECO:0000313" key="2">
    <source>
        <dbReference type="EMBL" id="KAF7467857.1"/>
    </source>
</evidence>
<name>A0A5E4B326_MARMO</name>
<gene>
    <name evidence="2" type="ORF">GHT09_000787</name>
    <name evidence="3" type="ORF">MONAX_5E011081</name>
</gene>
<dbReference type="Pfam" id="PF23039">
    <property type="entry name" value="TMEM132_3rd"/>
    <property type="match status" value="1"/>
</dbReference>
<dbReference type="InterPro" id="IPR055421">
    <property type="entry name" value="TMEM132_3rd"/>
</dbReference>
<organism evidence="3 4">
    <name type="scientific">Marmota monax</name>
    <name type="common">Woodchuck</name>
    <dbReference type="NCBI Taxonomy" id="9995"/>
    <lineage>
        <taxon>Eukaryota</taxon>
        <taxon>Metazoa</taxon>
        <taxon>Chordata</taxon>
        <taxon>Craniata</taxon>
        <taxon>Vertebrata</taxon>
        <taxon>Euteleostomi</taxon>
        <taxon>Mammalia</taxon>
        <taxon>Eutheria</taxon>
        <taxon>Euarchontoglires</taxon>
        <taxon>Glires</taxon>
        <taxon>Rodentia</taxon>
        <taxon>Sciuromorpha</taxon>
        <taxon>Sciuridae</taxon>
        <taxon>Xerinae</taxon>
        <taxon>Marmotini</taxon>
        <taxon>Marmota</taxon>
    </lineage>
</organism>
<feature type="domain" description="Transmembrane protein TMEM132 cohesin-like" evidence="1">
    <location>
        <begin position="26"/>
        <end position="76"/>
    </location>
</feature>
<reference evidence="3 4" key="1">
    <citation type="submission" date="2019-04" db="EMBL/GenBank/DDBJ databases">
        <authorList>
            <person name="Alioto T."/>
            <person name="Alioto T."/>
        </authorList>
    </citation>
    <scope>NUCLEOTIDE SEQUENCE [LARGE SCALE GENOMIC DNA]</scope>
</reference>
<reference evidence="2" key="2">
    <citation type="submission" date="2020-08" db="EMBL/GenBank/DDBJ databases">
        <authorList>
            <person name="Shumante A."/>
            <person name="Zimin A.V."/>
            <person name="Puiu D."/>
            <person name="Salzberg S.L."/>
        </authorList>
    </citation>
    <scope>NUCLEOTIDE SEQUENCE</scope>
    <source>
        <strain evidence="2">WC2-LM</strain>
        <tissue evidence="2">Liver</tissue>
    </source>
</reference>
<dbReference type="EMBL" id="WJEC01007797">
    <property type="protein sequence ID" value="KAF7467857.1"/>
    <property type="molecule type" value="Genomic_DNA"/>
</dbReference>
<dbReference type="Proteomes" id="UP000662637">
    <property type="component" value="Unassembled WGS sequence"/>
</dbReference>
<sequence length="128" mass="13852">MSSWPAPIRRIQDHRASQTWLPVFNRAKVKKGVNIVGVRASSPSIWDVQESAEYTGRYAPAVIICQKKSGGSENSAVCMAAVFGGLLLVPAAGRTDSFSWEQCALIQSGPVKPQYSSGTCEDYSTQVE</sequence>
<dbReference type="Proteomes" id="UP000335636">
    <property type="component" value="Unassembled WGS sequence"/>
</dbReference>
<protein>
    <recommendedName>
        <fullName evidence="1">Transmembrane protein TMEM132 cohesin-like domain-containing protein</fullName>
    </recommendedName>
</protein>
<accession>A0A5E4B326</accession>
<dbReference type="AlphaFoldDB" id="A0A5E4B326"/>
<proteinExistence type="predicted"/>